<accession>A0A0H5SJS6</accession>
<keyword evidence="1" id="KW-0812">Transmembrane</keyword>
<evidence type="ECO:0000313" key="3">
    <source>
        <dbReference type="Proteomes" id="UP000236497"/>
    </source>
</evidence>
<feature type="transmembrane region" description="Helical" evidence="1">
    <location>
        <begin position="112"/>
        <end position="137"/>
    </location>
</feature>
<organism evidence="2 3">
    <name type="scientific">Herbinix hemicellulosilytica</name>
    <dbReference type="NCBI Taxonomy" id="1564487"/>
    <lineage>
        <taxon>Bacteria</taxon>
        <taxon>Bacillati</taxon>
        <taxon>Bacillota</taxon>
        <taxon>Clostridia</taxon>
        <taxon>Lachnospirales</taxon>
        <taxon>Lachnospiraceae</taxon>
        <taxon>Herbinix</taxon>
    </lineage>
</organism>
<proteinExistence type="predicted"/>
<sequence>MGMKTIDSSKGKMRNTYMAILIPLGIAINFVGGTIASKLSLPLFLDSIGTAIVAAIMGPFVGAVSGVGFNIISSIVNGNILGSLFGICNIATAFIVGFMARADKFRTIVHAIIATVAVAVANALLGAPIAVVVYGGIQGSGVDLLVAGLLSFGNDILSAAFLARLPINLADKGIACFAAWLILKRLPENMRNLTGGKRANADA</sequence>
<evidence type="ECO:0000313" key="2">
    <source>
        <dbReference type="EMBL" id="CRZ35016.1"/>
    </source>
</evidence>
<reference evidence="2 3" key="1">
    <citation type="submission" date="2015-06" db="EMBL/GenBank/DDBJ databases">
        <authorList>
            <person name="Wibberg Daniel"/>
        </authorList>
    </citation>
    <scope>NUCLEOTIDE SEQUENCE [LARGE SCALE GENOMIC DNA]</scope>
    <source>
        <strain evidence="2 3">T3/55T</strain>
    </source>
</reference>
<dbReference type="Proteomes" id="UP000236497">
    <property type="component" value="Unassembled WGS sequence"/>
</dbReference>
<feature type="transmembrane region" description="Helical" evidence="1">
    <location>
        <begin position="48"/>
        <end position="72"/>
    </location>
</feature>
<protein>
    <submittedName>
        <fullName evidence="2">Putative membrane protein</fullName>
    </submittedName>
</protein>
<gene>
    <name evidence="2" type="ORF">HHT355_1816</name>
</gene>
<dbReference type="AlphaFoldDB" id="A0A0H5SJS6"/>
<feature type="transmembrane region" description="Helical" evidence="1">
    <location>
        <begin position="78"/>
        <end position="100"/>
    </location>
</feature>
<keyword evidence="3" id="KW-1185">Reference proteome</keyword>
<dbReference type="Gene3D" id="1.10.1760.20">
    <property type="match status" value="1"/>
</dbReference>
<name>A0A0H5SJS6_HERHM</name>
<dbReference type="EMBL" id="CVTD020000018">
    <property type="protein sequence ID" value="CRZ35016.1"/>
    <property type="molecule type" value="Genomic_DNA"/>
</dbReference>
<keyword evidence="1" id="KW-0472">Membrane</keyword>
<keyword evidence="1" id="KW-1133">Transmembrane helix</keyword>
<evidence type="ECO:0000256" key="1">
    <source>
        <dbReference type="SAM" id="Phobius"/>
    </source>
</evidence>
<feature type="transmembrane region" description="Helical" evidence="1">
    <location>
        <begin position="17"/>
        <end position="36"/>
    </location>
</feature>
<dbReference type="OrthoDB" id="9766854at2"/>
<dbReference type="RefSeq" id="WP_103203117.1">
    <property type="nucleotide sequence ID" value="NZ_CVTD020000018.1"/>
</dbReference>